<dbReference type="PANTHER" id="PTHR35561">
    <property type="entry name" value="RNA 2',3'-CYCLIC PHOSPHODIESTERASE"/>
    <property type="match status" value="1"/>
</dbReference>
<keyword evidence="1 2" id="KW-0378">Hydrolase</keyword>
<proteinExistence type="inferred from homology"/>
<dbReference type="RefSeq" id="WP_425309121.1">
    <property type="nucleotide sequence ID" value="NZ_CP154795.1"/>
</dbReference>
<evidence type="ECO:0000256" key="2">
    <source>
        <dbReference type="HAMAP-Rule" id="MF_01940"/>
    </source>
</evidence>
<evidence type="ECO:0000256" key="1">
    <source>
        <dbReference type="ARBA" id="ARBA00022801"/>
    </source>
</evidence>
<dbReference type="SUPFAM" id="SSF55144">
    <property type="entry name" value="LigT-like"/>
    <property type="match status" value="1"/>
</dbReference>
<comment type="function">
    <text evidence="2">Hydrolyzes RNA 2',3'-cyclic phosphodiester to an RNA 2'-phosphomonoester.</text>
</comment>
<comment type="catalytic activity">
    <reaction evidence="2">
        <text>a 3'-end 2',3'-cyclophospho-ribonucleotide-RNA + H2O = a 3'-end 2'-phospho-ribonucleotide-RNA + H(+)</text>
        <dbReference type="Rhea" id="RHEA:11828"/>
        <dbReference type="Rhea" id="RHEA-COMP:10464"/>
        <dbReference type="Rhea" id="RHEA-COMP:17353"/>
        <dbReference type="ChEBI" id="CHEBI:15377"/>
        <dbReference type="ChEBI" id="CHEBI:15378"/>
        <dbReference type="ChEBI" id="CHEBI:83064"/>
        <dbReference type="ChEBI" id="CHEBI:173113"/>
        <dbReference type="EC" id="3.1.4.58"/>
    </reaction>
</comment>
<dbReference type="Pfam" id="PF13563">
    <property type="entry name" value="2_5_RNA_ligase2"/>
    <property type="match status" value="1"/>
</dbReference>
<dbReference type="Proteomes" id="UP001442841">
    <property type="component" value="Chromosome"/>
</dbReference>
<protein>
    <recommendedName>
        <fullName evidence="2">RNA 2',3'-cyclic phosphodiesterase</fullName>
        <shortName evidence="2">RNA 2',3'-CPDase</shortName>
        <ecNumber evidence="2">3.1.4.58</ecNumber>
    </recommendedName>
</protein>
<dbReference type="EMBL" id="CP154795">
    <property type="protein sequence ID" value="XAN07667.1"/>
    <property type="molecule type" value="Genomic_DNA"/>
</dbReference>
<feature type="active site" description="Proton donor" evidence="2">
    <location>
        <position position="42"/>
    </location>
</feature>
<dbReference type="InterPro" id="IPR004175">
    <property type="entry name" value="RNA_CPDase"/>
</dbReference>
<dbReference type="EC" id="3.1.4.58" evidence="2"/>
<dbReference type="NCBIfam" id="TIGR02258">
    <property type="entry name" value="2_5_ligase"/>
    <property type="match status" value="1"/>
</dbReference>
<dbReference type="InterPro" id="IPR009097">
    <property type="entry name" value="Cyclic_Pdiesterase"/>
</dbReference>
<sequence>MTIRVFAAAFPPAAVIEELEEYIAPRRESDRRLSWVWPEHWHLTTLFVDDCPERSLDPLLESLGDLAGRTPAFDIRLGGGGSFPDPFTARVLYLGVTLGAEPLRALAKHGRAAASTAGAAPDGTRFVPHLTLARTRTRFDATRWLGVLDSFGGFSWPATELTVIRSHLRQGPRNRSRYEVLAELPFAPTGTPQRPHCAHDNGNLASCRAGDYGAAHVLSP</sequence>
<accession>A0ABZ3FS63</accession>
<dbReference type="PANTHER" id="PTHR35561:SF1">
    <property type="entry name" value="RNA 2',3'-CYCLIC PHOSPHODIESTERASE"/>
    <property type="match status" value="1"/>
</dbReference>
<feature type="active site" description="Proton acceptor" evidence="2">
    <location>
        <position position="129"/>
    </location>
</feature>
<keyword evidence="4" id="KW-1185">Reference proteome</keyword>
<dbReference type="HAMAP" id="MF_01940">
    <property type="entry name" value="RNA_CPDase"/>
    <property type="match status" value="1"/>
</dbReference>
<evidence type="ECO:0000313" key="4">
    <source>
        <dbReference type="Proteomes" id="UP001442841"/>
    </source>
</evidence>
<feature type="short sequence motif" description="HXTX 1" evidence="2">
    <location>
        <begin position="42"/>
        <end position="45"/>
    </location>
</feature>
<feature type="short sequence motif" description="HXTX 2" evidence="2">
    <location>
        <begin position="129"/>
        <end position="132"/>
    </location>
</feature>
<evidence type="ECO:0000313" key="3">
    <source>
        <dbReference type="EMBL" id="XAN07667.1"/>
    </source>
</evidence>
<reference evidence="3 4" key="1">
    <citation type="submission" date="2024-04" db="EMBL/GenBank/DDBJ databases">
        <title>Isolation of an actinomycete strain from pig manure.</title>
        <authorList>
            <person name="Gong T."/>
            <person name="Yu Z."/>
            <person name="An M."/>
            <person name="Wei C."/>
            <person name="Yang W."/>
            <person name="Liu L."/>
        </authorList>
    </citation>
    <scope>NUCLEOTIDE SEQUENCE [LARGE SCALE GENOMIC DNA]</scope>
    <source>
        <strain evidence="3 4">ZF39</strain>
    </source>
</reference>
<organism evidence="3 4">
    <name type="scientific">Ammonicoccus fulvus</name>
    <dbReference type="NCBI Taxonomy" id="3138240"/>
    <lineage>
        <taxon>Bacteria</taxon>
        <taxon>Bacillati</taxon>
        <taxon>Actinomycetota</taxon>
        <taxon>Actinomycetes</taxon>
        <taxon>Propionibacteriales</taxon>
        <taxon>Propionibacteriaceae</taxon>
        <taxon>Ammonicoccus</taxon>
    </lineage>
</organism>
<gene>
    <name evidence="3" type="primary">thpR</name>
    <name evidence="3" type="ORF">AADG42_10275</name>
</gene>
<name>A0ABZ3FS63_9ACTN</name>
<comment type="similarity">
    <text evidence="2">Belongs to the 2H phosphoesterase superfamily. ThpR family.</text>
</comment>
<dbReference type="Gene3D" id="3.90.1140.10">
    <property type="entry name" value="Cyclic phosphodiesterase"/>
    <property type="match status" value="1"/>
</dbReference>